<dbReference type="InterPro" id="IPR018720">
    <property type="entry name" value="DUF2249"/>
</dbReference>
<feature type="domain" description="DUF2249" evidence="6">
    <location>
        <begin position="10"/>
        <end position="77"/>
    </location>
</feature>
<dbReference type="EMBL" id="PVTH01000010">
    <property type="protein sequence ID" value="PRY49863.1"/>
    <property type="molecule type" value="Genomic_DNA"/>
</dbReference>
<sequence length="317" mass="36260">METIEQNYINVPLIEPKLKHPTIFRVFDGLAGGESLTIHNDHDPKPVYYQLLGERGDVFIWEYLEEGPEWWDVRITKKGENDKETVGEIAAKDLRKAEVFKKYGIDFCCGGKKTLAQVCNEKNIDVTKVETELQQVNSVAKASAVSYNDWNIDFLADYIINTHHSYVRKYIPEINSYALKVAQVHGAEHPELIEISTIIGTIKDELLDHCEDEEKGIFSYVKEIVAAKNQQKTLVTPSRTLASQIDELEHEHDTVGRLLDRIRELSQGYAIPADACTSYKLLYKMIQEFEDDLHIHIHLENNILFPKAAEMEKSLTA</sequence>
<name>A0A2T0TW32_9SPHI</name>
<comment type="subcellular location">
    <subcellularLocation>
        <location evidence="1">Cytoplasm</location>
    </subcellularLocation>
</comment>
<dbReference type="Proteomes" id="UP000238034">
    <property type="component" value="Unassembled WGS sequence"/>
</dbReference>
<evidence type="ECO:0000256" key="1">
    <source>
        <dbReference type="ARBA" id="ARBA00004496"/>
    </source>
</evidence>
<dbReference type="GO" id="GO:0005737">
    <property type="term" value="C:cytoplasm"/>
    <property type="evidence" value="ECO:0007669"/>
    <property type="project" value="UniProtKB-SubCell"/>
</dbReference>
<reference evidence="7 8" key="1">
    <citation type="submission" date="2018-03" db="EMBL/GenBank/DDBJ databases">
        <title>Genomic Encyclopedia of Type Strains, Phase III (KMG-III): the genomes of soil and plant-associated and newly described type strains.</title>
        <authorList>
            <person name="Whitman W."/>
        </authorList>
    </citation>
    <scope>NUCLEOTIDE SEQUENCE [LARGE SCALE GENOMIC DNA]</scope>
    <source>
        <strain evidence="7 8">CGMCC 1.9313</strain>
    </source>
</reference>
<organism evidence="7 8">
    <name type="scientific">Arcticibacter pallidicorallinus</name>
    <dbReference type="NCBI Taxonomy" id="1259464"/>
    <lineage>
        <taxon>Bacteria</taxon>
        <taxon>Pseudomonadati</taxon>
        <taxon>Bacteroidota</taxon>
        <taxon>Sphingobacteriia</taxon>
        <taxon>Sphingobacteriales</taxon>
        <taxon>Sphingobacteriaceae</taxon>
        <taxon>Arcticibacter</taxon>
    </lineage>
</organism>
<comment type="caution">
    <text evidence="7">The sequence shown here is derived from an EMBL/GenBank/DDBJ whole genome shotgun (WGS) entry which is preliminary data.</text>
</comment>
<dbReference type="PANTHER" id="PTHR36438">
    <property type="entry name" value="IRON-SULFUR CLUSTER REPAIR PROTEIN YTFE"/>
    <property type="match status" value="1"/>
</dbReference>
<dbReference type="Pfam" id="PF10006">
    <property type="entry name" value="DUF2249"/>
    <property type="match status" value="1"/>
</dbReference>
<gene>
    <name evidence="7" type="ORF">B0I27_11037</name>
</gene>
<dbReference type="AlphaFoldDB" id="A0A2T0TW32"/>
<keyword evidence="2" id="KW-0963">Cytoplasm</keyword>
<keyword evidence="8" id="KW-1185">Reference proteome</keyword>
<evidence type="ECO:0000256" key="4">
    <source>
        <dbReference type="ARBA" id="ARBA00023004"/>
    </source>
</evidence>
<dbReference type="RefSeq" id="WP_106294613.1">
    <property type="nucleotide sequence ID" value="NZ_PVTH01000010.1"/>
</dbReference>
<evidence type="ECO:0000313" key="7">
    <source>
        <dbReference type="EMBL" id="PRY49863.1"/>
    </source>
</evidence>
<dbReference type="Gene3D" id="1.20.120.520">
    <property type="entry name" value="nmb1532 protein domain like"/>
    <property type="match status" value="1"/>
</dbReference>
<proteinExistence type="predicted"/>
<dbReference type="NCBIfam" id="TIGR03652">
    <property type="entry name" value="FeS_repair_RIC"/>
    <property type="match status" value="1"/>
</dbReference>
<dbReference type="GO" id="GO:0046872">
    <property type="term" value="F:metal ion binding"/>
    <property type="evidence" value="ECO:0007669"/>
    <property type="project" value="UniProtKB-KW"/>
</dbReference>
<evidence type="ECO:0000313" key="8">
    <source>
        <dbReference type="Proteomes" id="UP000238034"/>
    </source>
</evidence>
<dbReference type="Pfam" id="PF04405">
    <property type="entry name" value="ScdA_N"/>
    <property type="match status" value="1"/>
</dbReference>
<protein>
    <submittedName>
        <fullName evidence="7">Regulator of cell morphogenesis and NO signaling</fullName>
    </submittedName>
</protein>
<dbReference type="OrthoDB" id="9797132at2"/>
<dbReference type="Pfam" id="PF01814">
    <property type="entry name" value="Hemerythrin"/>
    <property type="match status" value="1"/>
</dbReference>
<feature type="domain" description="Hemerythrin-like" evidence="5">
    <location>
        <begin position="158"/>
        <end position="308"/>
    </location>
</feature>
<dbReference type="PANTHER" id="PTHR36438:SF1">
    <property type="entry name" value="IRON-SULFUR CLUSTER REPAIR PROTEIN YTFE"/>
    <property type="match status" value="1"/>
</dbReference>
<keyword evidence="3" id="KW-0479">Metal-binding</keyword>
<evidence type="ECO:0000259" key="5">
    <source>
        <dbReference type="Pfam" id="PF01814"/>
    </source>
</evidence>
<accession>A0A2T0TW32</accession>
<evidence type="ECO:0000259" key="6">
    <source>
        <dbReference type="Pfam" id="PF10006"/>
    </source>
</evidence>
<evidence type="ECO:0000256" key="2">
    <source>
        <dbReference type="ARBA" id="ARBA00022490"/>
    </source>
</evidence>
<keyword evidence="4" id="KW-0408">Iron</keyword>
<dbReference type="InterPro" id="IPR012312">
    <property type="entry name" value="Hemerythrin-like"/>
</dbReference>
<dbReference type="InterPro" id="IPR019903">
    <property type="entry name" value="RIC_family"/>
</dbReference>
<evidence type="ECO:0000256" key="3">
    <source>
        <dbReference type="ARBA" id="ARBA00022723"/>
    </source>
</evidence>